<proteinExistence type="predicted"/>
<evidence type="ECO:0000256" key="3">
    <source>
        <dbReference type="ARBA" id="ARBA00023239"/>
    </source>
</evidence>
<dbReference type="PANTHER" id="PTHR48078">
    <property type="entry name" value="THREONINE DEHYDRATASE, MITOCHONDRIAL-RELATED"/>
    <property type="match status" value="1"/>
</dbReference>
<dbReference type="RefSeq" id="WP_005868972.1">
    <property type="nucleotide sequence ID" value="NZ_ACYG01000004.1"/>
</dbReference>
<dbReference type="OrthoDB" id="9763107at2"/>
<comment type="cofactor">
    <cofactor evidence="1">
        <name>pyridoxal 5'-phosphate</name>
        <dbReference type="ChEBI" id="CHEBI:597326"/>
    </cofactor>
</comment>
<name>C8PDR9_9BACT</name>
<dbReference type="GO" id="GO:0006567">
    <property type="term" value="P:L-threonine catabolic process"/>
    <property type="evidence" value="ECO:0007669"/>
    <property type="project" value="TreeGrafter"/>
</dbReference>
<dbReference type="AlphaFoldDB" id="C8PDR9"/>
<keyword evidence="3" id="KW-0456">Lyase</keyword>
<evidence type="ECO:0000256" key="2">
    <source>
        <dbReference type="ARBA" id="ARBA00022898"/>
    </source>
</evidence>
<dbReference type="eggNOG" id="COG0498">
    <property type="taxonomic scope" value="Bacteria"/>
</dbReference>
<dbReference type="SUPFAM" id="SSF53686">
    <property type="entry name" value="Tryptophan synthase beta subunit-like PLP-dependent enzymes"/>
    <property type="match status" value="1"/>
</dbReference>
<comment type="caution">
    <text evidence="5">The sequence shown here is derived from an EMBL/GenBank/DDBJ whole genome shotgun (WGS) entry which is preliminary data.</text>
</comment>
<accession>C8PDR9</accession>
<gene>
    <name evidence="5" type="ORF">CAMGR0001_0625</name>
</gene>
<dbReference type="InterPro" id="IPR001926">
    <property type="entry name" value="TrpB-like_PALP"/>
</dbReference>
<evidence type="ECO:0000256" key="1">
    <source>
        <dbReference type="ARBA" id="ARBA00001933"/>
    </source>
</evidence>
<dbReference type="InterPro" id="IPR050147">
    <property type="entry name" value="Ser/Thr_Dehydratase"/>
</dbReference>
<dbReference type="Proteomes" id="UP000005709">
    <property type="component" value="Unassembled WGS sequence"/>
</dbReference>
<dbReference type="Pfam" id="PF00291">
    <property type="entry name" value="PALP"/>
    <property type="match status" value="1"/>
</dbReference>
<dbReference type="GO" id="GO:0006565">
    <property type="term" value="P:L-serine catabolic process"/>
    <property type="evidence" value="ECO:0007669"/>
    <property type="project" value="TreeGrafter"/>
</dbReference>
<feature type="domain" description="Tryptophan synthase beta chain-like PALP" evidence="4">
    <location>
        <begin position="77"/>
        <end position="350"/>
    </location>
</feature>
<dbReference type="GO" id="GO:0030170">
    <property type="term" value="F:pyridoxal phosphate binding"/>
    <property type="evidence" value="ECO:0007669"/>
    <property type="project" value="InterPro"/>
</dbReference>
<dbReference type="GO" id="GO:0004794">
    <property type="term" value="F:threonine deaminase activity"/>
    <property type="evidence" value="ECO:0007669"/>
    <property type="project" value="TreeGrafter"/>
</dbReference>
<dbReference type="CDD" id="cd01563">
    <property type="entry name" value="Thr-synth_1"/>
    <property type="match status" value="1"/>
</dbReference>
<dbReference type="EMBL" id="ACYG01000004">
    <property type="protein sequence ID" value="EEV18991.1"/>
    <property type="molecule type" value="Genomic_DNA"/>
</dbReference>
<dbReference type="PANTHER" id="PTHR48078:SF6">
    <property type="entry name" value="L-THREONINE DEHYDRATASE CATABOLIC TDCB"/>
    <property type="match status" value="1"/>
</dbReference>
<organism evidence="5 6">
    <name type="scientific">Campylobacter gracilis RM3268</name>
    <dbReference type="NCBI Taxonomy" id="553220"/>
    <lineage>
        <taxon>Bacteria</taxon>
        <taxon>Pseudomonadati</taxon>
        <taxon>Campylobacterota</taxon>
        <taxon>Epsilonproteobacteria</taxon>
        <taxon>Campylobacterales</taxon>
        <taxon>Campylobacteraceae</taxon>
        <taxon>Campylobacter</taxon>
    </lineage>
</organism>
<sequence length="361" mass="39308">MSDFICTGCGKHAPIDTLSYKCDCGGLYKLNSDAPKFNPALVDQSEFSIFRYRRFMGIDTAKFREISMGEGLTTSVKFGENLYLKLDYAMPTLSFKDRGAAVLVLHAKNIGVKKVLQDSSGNAGNAVAAYCARAGIECEIYVPKGTSPKKIDMIKSHGAHVTVFDGSRDETADACRKKAAQEQIYYANHVYNPIFYEGTKSYIYEIYEQLGRVPRNIFIPVGNGTLLLGAQAALGELYEGGLIEALPKIFIVQGERCAPLFDAKGAAREIEPQPTLAEGIAIARPMRAREILGSSYAGEREVILASEGDILPARAALARGGFYVEHTTAATYAAYLRYKESHDLQGDSIIPLCGAGLKSDH</sequence>
<dbReference type="PROSITE" id="PS00165">
    <property type="entry name" value="DEHYDRATASE_SER_THR"/>
    <property type="match status" value="1"/>
</dbReference>
<evidence type="ECO:0000313" key="5">
    <source>
        <dbReference type="EMBL" id="EEV18991.1"/>
    </source>
</evidence>
<dbReference type="STRING" id="824.CGRAC_0192"/>
<evidence type="ECO:0000313" key="6">
    <source>
        <dbReference type="Proteomes" id="UP000005709"/>
    </source>
</evidence>
<dbReference type="InterPro" id="IPR000634">
    <property type="entry name" value="Ser/Thr_deHydtase_PyrdxlP-BS"/>
</dbReference>
<reference evidence="5 6" key="1">
    <citation type="submission" date="2009-07" db="EMBL/GenBank/DDBJ databases">
        <authorList>
            <person name="Madupu R."/>
            <person name="Sebastian Y."/>
            <person name="Durkin A.S."/>
            <person name="Torralba M."/>
            <person name="Methe B."/>
            <person name="Sutton G.G."/>
            <person name="Strausberg R.L."/>
            <person name="Nelson K.E."/>
        </authorList>
    </citation>
    <scope>NUCLEOTIDE SEQUENCE [LARGE SCALE GENOMIC DNA]</scope>
    <source>
        <strain evidence="5 6">RM3268</strain>
    </source>
</reference>
<dbReference type="Gene3D" id="3.40.50.1100">
    <property type="match status" value="2"/>
</dbReference>
<keyword evidence="2" id="KW-0663">Pyridoxal phosphate</keyword>
<protein>
    <submittedName>
        <fullName evidence="5">Putative threonine synthase</fullName>
    </submittedName>
</protein>
<dbReference type="GO" id="GO:0003941">
    <property type="term" value="F:L-serine ammonia-lyase activity"/>
    <property type="evidence" value="ECO:0007669"/>
    <property type="project" value="TreeGrafter"/>
</dbReference>
<evidence type="ECO:0000259" key="4">
    <source>
        <dbReference type="Pfam" id="PF00291"/>
    </source>
</evidence>
<dbReference type="GO" id="GO:0009097">
    <property type="term" value="P:isoleucine biosynthetic process"/>
    <property type="evidence" value="ECO:0007669"/>
    <property type="project" value="TreeGrafter"/>
</dbReference>
<keyword evidence="6" id="KW-1185">Reference proteome</keyword>
<dbReference type="InterPro" id="IPR036052">
    <property type="entry name" value="TrpB-like_PALP_sf"/>
</dbReference>